<dbReference type="SUPFAM" id="SSF81901">
    <property type="entry name" value="HCP-like"/>
    <property type="match status" value="1"/>
</dbReference>
<dbReference type="PROSITE" id="PS50005">
    <property type="entry name" value="TPR"/>
    <property type="match status" value="1"/>
</dbReference>
<protein>
    <submittedName>
        <fullName evidence="2">Tetratricopeptide repeat protein</fullName>
    </submittedName>
</protein>
<keyword evidence="1" id="KW-0802">TPR repeat</keyword>
<dbReference type="OrthoDB" id="1399920at2"/>
<comment type="caution">
    <text evidence="2">The sequence shown here is derived from an EMBL/GenBank/DDBJ whole genome shotgun (WGS) entry which is preliminary data.</text>
</comment>
<dbReference type="Proteomes" id="UP000310406">
    <property type="component" value="Unassembled WGS sequence"/>
</dbReference>
<dbReference type="InterPro" id="IPR019734">
    <property type="entry name" value="TPR_rpt"/>
</dbReference>
<dbReference type="InterPro" id="IPR011990">
    <property type="entry name" value="TPR-like_helical_dom_sf"/>
</dbReference>
<evidence type="ECO:0000256" key="1">
    <source>
        <dbReference type="PROSITE-ProRule" id="PRU00339"/>
    </source>
</evidence>
<evidence type="ECO:0000313" key="2">
    <source>
        <dbReference type="EMBL" id="THV59591.1"/>
    </source>
</evidence>
<feature type="repeat" description="TPR" evidence="1">
    <location>
        <begin position="210"/>
        <end position="243"/>
    </location>
</feature>
<dbReference type="PROSITE" id="PS51257">
    <property type="entry name" value="PROKAR_LIPOPROTEIN"/>
    <property type="match status" value="1"/>
</dbReference>
<reference evidence="2 3" key="1">
    <citation type="submission" date="2019-03" db="EMBL/GenBank/DDBJ databases">
        <title>Muricauda SCR12 sp.nov, a marine bacterium isolated from Pacific Ocean:the Okinawa trough.</title>
        <authorList>
            <person name="Liu L."/>
        </authorList>
    </citation>
    <scope>NUCLEOTIDE SEQUENCE [LARGE SCALE GENOMIC DNA]</scope>
    <source>
        <strain evidence="2 3">SCR12</strain>
    </source>
</reference>
<accession>A0A4S8RPG1</accession>
<dbReference type="SUPFAM" id="SSF48452">
    <property type="entry name" value="TPR-like"/>
    <property type="match status" value="1"/>
</dbReference>
<dbReference type="Gene3D" id="1.25.40.10">
    <property type="entry name" value="Tetratricopeptide repeat domain"/>
    <property type="match status" value="1"/>
</dbReference>
<gene>
    <name evidence="2" type="ORF">EZV76_08470</name>
</gene>
<dbReference type="AlphaFoldDB" id="A0A4S8RPG1"/>
<dbReference type="RefSeq" id="WP_136566110.1">
    <property type="nucleotide sequence ID" value="NZ_SNTZ01000003.1"/>
</dbReference>
<dbReference type="Pfam" id="PF13181">
    <property type="entry name" value="TPR_8"/>
    <property type="match status" value="2"/>
</dbReference>
<keyword evidence="3" id="KW-1185">Reference proteome</keyword>
<name>A0A4S8RPG1_9FLAO</name>
<proteinExistence type="predicted"/>
<evidence type="ECO:0000313" key="3">
    <source>
        <dbReference type="Proteomes" id="UP000310406"/>
    </source>
</evidence>
<sequence>MEATKYKLIFLMAMVLLSCQQEKVFKTDQNDYNHFLASEPMKTTSKYYQLWDSKIKQDSLQILSLGNVAGEYNRYFQGTGDIKYLKMAEQSLKKAVDVAAVGKAGYLRALARNYISQHRFKEALDLATAARAQGSGVNASQSLLFDVHMELGNYQEAHTYLDSIRNMSDFGYLIRLAKWNDHKGDLDTAIRFMEKAYERAQTSKNKNLMLWSSTNLADFYGHAGRIEDSYKLYLKALEMDPQNAYAKKGIAWIVYSHERDGKEALRIMDSIIKKNQSPDYFLLKAEIAEFIGNEALKLEALDNYHKRVGDKGYGEMYNAHNIDFLIGMEVNGKALKLAQREVENRPTPESYGLLAYSYLKKGEKEKALELVENFIWDKTFEPAILTQAAEIYKENGNLDKVKELKQELTGAIYELGPLKEDQILSL</sequence>
<dbReference type="EMBL" id="SNTZ01000003">
    <property type="protein sequence ID" value="THV59591.1"/>
    <property type="molecule type" value="Genomic_DNA"/>
</dbReference>
<organism evidence="2 3">
    <name type="scientific">Flagellimonas alvinocaridis</name>
    <dbReference type="NCBI Taxonomy" id="2530200"/>
    <lineage>
        <taxon>Bacteria</taxon>
        <taxon>Pseudomonadati</taxon>
        <taxon>Bacteroidota</taxon>
        <taxon>Flavobacteriia</taxon>
        <taxon>Flavobacteriales</taxon>
        <taxon>Flavobacteriaceae</taxon>
        <taxon>Flagellimonas</taxon>
    </lineage>
</organism>